<dbReference type="Gene3D" id="3.90.1720.10">
    <property type="entry name" value="endopeptidase domain like (from Nostoc punctiforme)"/>
    <property type="match status" value="1"/>
</dbReference>
<name>A0A347ZRA8_9CHLR</name>
<reference evidence="1 2" key="1">
    <citation type="submission" date="2018-08" db="EMBL/GenBank/DDBJ databases">
        <title>Genomic Encyclopedia of Type Strains, Phase IV (KMG-IV): sequencing the most valuable type-strain genomes for metagenomic binning, comparative biology and taxonomic classification.</title>
        <authorList>
            <person name="Goeker M."/>
        </authorList>
    </citation>
    <scope>NUCLEOTIDE SEQUENCE [LARGE SCALE GENOMIC DNA]</scope>
    <source>
        <strain evidence="1 2">DSM 23923</strain>
    </source>
</reference>
<dbReference type="Proteomes" id="UP000256388">
    <property type="component" value="Unassembled WGS sequence"/>
</dbReference>
<dbReference type="AlphaFoldDB" id="A0A347ZRA8"/>
<gene>
    <name evidence="1" type="ORF">DFR64_1499</name>
</gene>
<keyword evidence="2" id="KW-1185">Reference proteome</keyword>
<evidence type="ECO:0000313" key="2">
    <source>
        <dbReference type="Proteomes" id="UP000256388"/>
    </source>
</evidence>
<protein>
    <recommendedName>
        <fullName evidence="3">CHAP domain-containing protein</fullName>
    </recommendedName>
</protein>
<organism evidence="1 2">
    <name type="scientific">Pelolinea submarina</name>
    <dbReference type="NCBI Taxonomy" id="913107"/>
    <lineage>
        <taxon>Bacteria</taxon>
        <taxon>Bacillati</taxon>
        <taxon>Chloroflexota</taxon>
        <taxon>Anaerolineae</taxon>
        <taxon>Anaerolineales</taxon>
        <taxon>Anaerolineaceae</taxon>
        <taxon>Pelolinea</taxon>
    </lineage>
</organism>
<dbReference type="InterPro" id="IPR038765">
    <property type="entry name" value="Papain-like_cys_pep_sf"/>
</dbReference>
<accession>A0A347ZRA8</accession>
<proteinExistence type="predicted"/>
<sequence length="372" mass="40846">MGRIKKGLLIISNFTGFFAKNHWINWLLLAAFFSSALTPFSEPSSLELEERGYTRIPTASQIVLTGEDILGGHGVSVVYQTQGPLDYSGYLPFQYQCTAGGCFQCIEFVLWLYDRQLGYPYKWPGNIWSPYQLIGVVQTAAQVAYQAETGLLSTESAQYKLYEPYSDLHYYPDGSATPPQPGDILISADGGHSMVINRAGGDQLEIVQQNAWEITANPQPSALEMRQVYSSAGVYSVQNSMGWIHSPRWEEKFAQKEAVQASGESIQWTRATSGLTVYLSGDYVQKLAAGPLGETPYLIARKLANSSALQFTNQDYLTCVLRQLAILINSHPNLAGAAGLNVNIPYFGSSLSIQTPGADPADYVIETCGWDS</sequence>
<evidence type="ECO:0000313" key="1">
    <source>
        <dbReference type="EMBL" id="REG11607.1"/>
    </source>
</evidence>
<dbReference type="SUPFAM" id="SSF54001">
    <property type="entry name" value="Cysteine proteinases"/>
    <property type="match status" value="1"/>
</dbReference>
<dbReference type="EMBL" id="QUMS01000001">
    <property type="protein sequence ID" value="REG11607.1"/>
    <property type="molecule type" value="Genomic_DNA"/>
</dbReference>
<evidence type="ECO:0008006" key="3">
    <source>
        <dbReference type="Google" id="ProtNLM"/>
    </source>
</evidence>
<comment type="caution">
    <text evidence="1">The sequence shown here is derived from an EMBL/GenBank/DDBJ whole genome shotgun (WGS) entry which is preliminary data.</text>
</comment>
<dbReference type="OrthoDB" id="9765517at2"/>
<dbReference type="RefSeq" id="WP_116224729.1">
    <property type="nucleotide sequence ID" value="NZ_AP018437.1"/>
</dbReference>